<dbReference type="GO" id="GO:0003964">
    <property type="term" value="F:RNA-directed DNA polymerase activity"/>
    <property type="evidence" value="ECO:0007669"/>
    <property type="project" value="UniProtKB-KW"/>
</dbReference>
<name>A0A699KDD0_TANCI</name>
<keyword evidence="1" id="KW-0808">Transferase</keyword>
<dbReference type="InterPro" id="IPR043502">
    <property type="entry name" value="DNA/RNA_pol_sf"/>
</dbReference>
<keyword evidence="1" id="KW-0695">RNA-directed DNA polymerase</keyword>
<proteinExistence type="predicted"/>
<organism evidence="1">
    <name type="scientific">Tanacetum cinerariifolium</name>
    <name type="common">Dalmatian daisy</name>
    <name type="synonym">Chrysanthemum cinerariifolium</name>
    <dbReference type="NCBI Taxonomy" id="118510"/>
    <lineage>
        <taxon>Eukaryota</taxon>
        <taxon>Viridiplantae</taxon>
        <taxon>Streptophyta</taxon>
        <taxon>Embryophyta</taxon>
        <taxon>Tracheophyta</taxon>
        <taxon>Spermatophyta</taxon>
        <taxon>Magnoliopsida</taxon>
        <taxon>eudicotyledons</taxon>
        <taxon>Gunneridae</taxon>
        <taxon>Pentapetalae</taxon>
        <taxon>asterids</taxon>
        <taxon>campanulids</taxon>
        <taxon>Asterales</taxon>
        <taxon>Asteraceae</taxon>
        <taxon>Asteroideae</taxon>
        <taxon>Anthemideae</taxon>
        <taxon>Anthemidinae</taxon>
        <taxon>Tanacetum</taxon>
    </lineage>
</organism>
<sequence>MCSLGKLVVKYKAEKVCHKEIVKMPLVDLKVLEDESFRMYIDYRELSKIDLYSGCQQMRVREDEIPKIAFRMRYGHFELTVMPFGLANAPAVYTKSKEEHKLHLKMNLELLKNEKCHVKPNKDACSEEERRDDGWSDLRVVIARPSAIWERANVVVDA</sequence>
<evidence type="ECO:0000313" key="1">
    <source>
        <dbReference type="EMBL" id="GFA89054.1"/>
    </source>
</evidence>
<reference evidence="1" key="1">
    <citation type="journal article" date="2019" name="Sci. Rep.">
        <title>Draft genome of Tanacetum cinerariifolium, the natural source of mosquito coil.</title>
        <authorList>
            <person name="Yamashiro T."/>
            <person name="Shiraishi A."/>
            <person name="Satake H."/>
            <person name="Nakayama K."/>
        </authorList>
    </citation>
    <scope>NUCLEOTIDE SEQUENCE</scope>
</reference>
<dbReference type="Gene3D" id="3.10.10.10">
    <property type="entry name" value="HIV Type 1 Reverse Transcriptase, subunit A, domain 1"/>
    <property type="match status" value="1"/>
</dbReference>
<protein>
    <submittedName>
        <fullName evidence="1">Putative reverse transcriptase domain-containing protein</fullName>
    </submittedName>
</protein>
<comment type="caution">
    <text evidence="1">The sequence shown here is derived from an EMBL/GenBank/DDBJ whole genome shotgun (WGS) entry which is preliminary data.</text>
</comment>
<accession>A0A699KDD0</accession>
<gene>
    <name evidence="1" type="ORF">Tci_661026</name>
</gene>
<dbReference type="AlphaFoldDB" id="A0A699KDD0"/>
<dbReference type="PANTHER" id="PTHR24559">
    <property type="entry name" value="TRANSPOSON TY3-I GAG-POL POLYPROTEIN"/>
    <property type="match status" value="1"/>
</dbReference>
<dbReference type="InterPro" id="IPR053134">
    <property type="entry name" value="RNA-dir_DNA_polymerase"/>
</dbReference>
<dbReference type="SUPFAM" id="SSF56672">
    <property type="entry name" value="DNA/RNA polymerases"/>
    <property type="match status" value="1"/>
</dbReference>
<dbReference type="EMBL" id="BKCJ010508351">
    <property type="protein sequence ID" value="GFA89054.1"/>
    <property type="molecule type" value="Genomic_DNA"/>
</dbReference>
<dbReference type="PANTHER" id="PTHR24559:SF427">
    <property type="entry name" value="RNA-DIRECTED DNA POLYMERASE"/>
    <property type="match status" value="1"/>
</dbReference>
<keyword evidence="1" id="KW-0548">Nucleotidyltransferase</keyword>